<accession>A0A6A6VGN0</accession>
<proteinExistence type="predicted"/>
<organism evidence="1 2">
    <name type="scientific">Sporormia fimetaria CBS 119925</name>
    <dbReference type="NCBI Taxonomy" id="1340428"/>
    <lineage>
        <taxon>Eukaryota</taxon>
        <taxon>Fungi</taxon>
        <taxon>Dikarya</taxon>
        <taxon>Ascomycota</taxon>
        <taxon>Pezizomycotina</taxon>
        <taxon>Dothideomycetes</taxon>
        <taxon>Pleosporomycetidae</taxon>
        <taxon>Pleosporales</taxon>
        <taxon>Sporormiaceae</taxon>
        <taxon>Sporormia</taxon>
    </lineage>
</organism>
<evidence type="ECO:0000313" key="2">
    <source>
        <dbReference type="Proteomes" id="UP000799440"/>
    </source>
</evidence>
<dbReference type="AlphaFoldDB" id="A0A6A6VGN0"/>
<name>A0A6A6VGN0_9PLEO</name>
<reference evidence="1" key="1">
    <citation type="journal article" date="2020" name="Stud. Mycol.">
        <title>101 Dothideomycetes genomes: a test case for predicting lifestyles and emergence of pathogens.</title>
        <authorList>
            <person name="Haridas S."/>
            <person name="Albert R."/>
            <person name="Binder M."/>
            <person name="Bloem J."/>
            <person name="Labutti K."/>
            <person name="Salamov A."/>
            <person name="Andreopoulos B."/>
            <person name="Baker S."/>
            <person name="Barry K."/>
            <person name="Bills G."/>
            <person name="Bluhm B."/>
            <person name="Cannon C."/>
            <person name="Castanera R."/>
            <person name="Culley D."/>
            <person name="Daum C."/>
            <person name="Ezra D."/>
            <person name="Gonzalez J."/>
            <person name="Henrissat B."/>
            <person name="Kuo A."/>
            <person name="Liang C."/>
            <person name="Lipzen A."/>
            <person name="Lutzoni F."/>
            <person name="Magnuson J."/>
            <person name="Mondo S."/>
            <person name="Nolan M."/>
            <person name="Ohm R."/>
            <person name="Pangilinan J."/>
            <person name="Park H.-J."/>
            <person name="Ramirez L."/>
            <person name="Alfaro M."/>
            <person name="Sun H."/>
            <person name="Tritt A."/>
            <person name="Yoshinaga Y."/>
            <person name="Zwiers L.-H."/>
            <person name="Turgeon B."/>
            <person name="Goodwin S."/>
            <person name="Spatafora J."/>
            <person name="Crous P."/>
            <person name="Grigoriev I."/>
        </authorList>
    </citation>
    <scope>NUCLEOTIDE SEQUENCE</scope>
    <source>
        <strain evidence="1">CBS 119925</strain>
    </source>
</reference>
<keyword evidence="2" id="KW-1185">Reference proteome</keyword>
<sequence length="159" mass="18239">MFGSICQTRLLIFKIRHRALLPFQRSPPSQPINTMPSTRLTMRSIRLLLPTLLYATPLNGGTSDSVVVGRGFSHDPVAVDLYIGDFYCLKKCIDETADYLDLRNWSIDDYCEMKFNKAYDWNVLYMDPCIDAKCNPARIGAISDHRKSFHREICQGKWG</sequence>
<evidence type="ECO:0000313" key="1">
    <source>
        <dbReference type="EMBL" id="KAF2749752.1"/>
    </source>
</evidence>
<gene>
    <name evidence="1" type="ORF">M011DRAFT_484453</name>
</gene>
<dbReference type="EMBL" id="MU006565">
    <property type="protein sequence ID" value="KAF2749752.1"/>
    <property type="molecule type" value="Genomic_DNA"/>
</dbReference>
<protein>
    <submittedName>
        <fullName evidence="1">Uncharacterized protein</fullName>
    </submittedName>
</protein>
<dbReference type="Proteomes" id="UP000799440">
    <property type="component" value="Unassembled WGS sequence"/>
</dbReference>